<evidence type="ECO:0000313" key="3">
    <source>
        <dbReference type="EMBL" id="CAD7679800.1"/>
    </source>
</evidence>
<feature type="transmembrane region" description="Helical" evidence="2">
    <location>
        <begin position="218"/>
        <end position="237"/>
    </location>
</feature>
<evidence type="ECO:0000256" key="2">
    <source>
        <dbReference type="SAM" id="Phobius"/>
    </source>
</evidence>
<dbReference type="Proteomes" id="UP000645828">
    <property type="component" value="Unassembled WGS sequence"/>
</dbReference>
<keyword evidence="2" id="KW-0812">Transmembrane</keyword>
<feature type="region of interest" description="Disordered" evidence="1">
    <location>
        <begin position="91"/>
        <end position="111"/>
    </location>
</feature>
<keyword evidence="4" id="KW-1185">Reference proteome</keyword>
<proteinExistence type="predicted"/>
<organism evidence="3 4">
    <name type="scientific">Nyctereutes procyonoides</name>
    <name type="common">Raccoon dog</name>
    <name type="synonym">Canis procyonoides</name>
    <dbReference type="NCBI Taxonomy" id="34880"/>
    <lineage>
        <taxon>Eukaryota</taxon>
        <taxon>Metazoa</taxon>
        <taxon>Chordata</taxon>
        <taxon>Craniata</taxon>
        <taxon>Vertebrata</taxon>
        <taxon>Euteleostomi</taxon>
        <taxon>Mammalia</taxon>
        <taxon>Eutheria</taxon>
        <taxon>Laurasiatheria</taxon>
        <taxon>Carnivora</taxon>
        <taxon>Caniformia</taxon>
        <taxon>Canidae</taxon>
        <taxon>Nyctereutes</taxon>
    </lineage>
</organism>
<comment type="caution">
    <text evidence="3">The sequence shown here is derived from an EMBL/GenBank/DDBJ whole genome shotgun (WGS) entry which is preliminary data.</text>
</comment>
<dbReference type="AlphaFoldDB" id="A0A811YQJ8"/>
<feature type="compositionally biased region" description="Gly residues" evidence="1">
    <location>
        <begin position="11"/>
        <end position="24"/>
    </location>
</feature>
<evidence type="ECO:0000313" key="4">
    <source>
        <dbReference type="Proteomes" id="UP000645828"/>
    </source>
</evidence>
<evidence type="ECO:0000256" key="1">
    <source>
        <dbReference type="SAM" id="MobiDB-lite"/>
    </source>
</evidence>
<name>A0A811YQJ8_NYCPR</name>
<keyword evidence="2" id="KW-0472">Membrane</keyword>
<dbReference type="EMBL" id="CAJHUB010000744">
    <property type="protein sequence ID" value="CAD7679800.1"/>
    <property type="molecule type" value="Genomic_DNA"/>
</dbReference>
<keyword evidence="2" id="KW-1133">Transmembrane helix</keyword>
<gene>
    <name evidence="3" type="ORF">NYPRO_LOCUS12599</name>
</gene>
<accession>A0A811YQJ8</accession>
<protein>
    <submittedName>
        <fullName evidence="3">(raccoon dog) hypothetical protein</fullName>
    </submittedName>
</protein>
<reference evidence="3" key="1">
    <citation type="submission" date="2020-12" db="EMBL/GenBank/DDBJ databases">
        <authorList>
            <consortium name="Molecular Ecology Group"/>
        </authorList>
    </citation>
    <scope>NUCLEOTIDE SEQUENCE</scope>
    <source>
        <strain evidence="3">TBG_1078</strain>
    </source>
</reference>
<feature type="region of interest" description="Disordered" evidence="1">
    <location>
        <begin position="182"/>
        <end position="203"/>
    </location>
</feature>
<sequence>MQRSQRLGVRRTGGGRAGDRGGPGDPASLQLGREQGVGSHPTLRAEDTSQGSCPHTRGAVGRVASTWEGHGKSILVVILCLLGATASARGKHPEPALERSPAPTVGPAAPSGPGKIEAILAAESEGSACAEAPAGEAKPLQIVVTALVHCSALEEPPAPLGALEEEQAPPPALEIVNVPEQPPNLMEQPALGPEQPREPPWEPAPAPAEGLVVAAAQWSLPLPVIALFLYFMIFINLL</sequence>
<feature type="region of interest" description="Disordered" evidence="1">
    <location>
        <begin position="1"/>
        <end position="57"/>
    </location>
</feature>